<dbReference type="InterPro" id="IPR013783">
    <property type="entry name" value="Ig-like_fold"/>
</dbReference>
<keyword evidence="1" id="KW-0732">Signal</keyword>
<reference evidence="3" key="1">
    <citation type="journal article" date="2019" name="Int. J. Syst. Evol. Microbiol.">
        <title>The Global Catalogue of Microorganisms (GCM) 10K type strain sequencing project: providing services to taxonomists for standard genome sequencing and annotation.</title>
        <authorList>
            <consortium name="The Broad Institute Genomics Platform"/>
            <consortium name="The Broad Institute Genome Sequencing Center for Infectious Disease"/>
            <person name="Wu L."/>
            <person name="Ma J."/>
        </authorList>
    </citation>
    <scope>NUCLEOTIDE SEQUENCE [LARGE SCALE GENOMIC DNA]</scope>
    <source>
        <strain evidence="3">CCUG 49452</strain>
    </source>
</reference>
<dbReference type="Proteomes" id="UP001596001">
    <property type="component" value="Unassembled WGS sequence"/>
</dbReference>
<sequence>MQKIFRILMLMLVTALAACGGGGDSPGGNPNQPNLVTTAGDAVVLPVGATNQYQISGGVPPYRVTYQDQAIATAAVDGTTLRISGVAAGVTSVSVMDYSGFSTAIAVQVGAGAPQSLFSTAPTQLNIINGTSRTYQVTGGTTPYSVTSADLTVADASISGSSLVITARGPGQTTITVSDRDPVRPATLTIGVTVGSSTSFFVNAPATVQIKIGTSQSYLLNGGTTPYSVFNSTPTVATASIAGTTLTVHALKAGTATLELRDAAGSSAAMEVVTTTEDGTSGSGSTTPVNKAPVLQSAGLVDASGASTNSISASGYTTLAVTLASPTGQVIPNQLITVSGDPTQVGFPEGASGLTDASGVARIKIKRAALTATGAGSLTVTYSYKAGTLSSYYPNTSVQPPTADTVVSTYVGYQLATANITLDNLDVGTASLAAYGTRQVSVQVNLNGAPTPTPVQVNFTTTCGQISPATASTNSEGKVTVSYSATDATGTAQSTQGCSGKTVEISASTLGAAVTSKTLNVLGAPATNMAFVSATPTRIYLANSGGPTQSLLKFKLVNAQGEPILGRDVVLSLKTVTGTLDANKATFGSVGNISAITTPTDSNGEVSVPVFSGTVPTNVLVNAKLAADTAIQTDSAVLTIASGRPAQARVSLSIEKFAIEGFNVDGDESTVTMSLADRQGNPVPDGTAVNFVTEGGVMIPPVCTTGTNGQGNSQCMVKIRSQNPRPQTATPRAGRVSILAYAAGEEDFNDRNFNNVHDAGETFTDLGTAFRDDNENNVFDNSAEFSVPRTGASPTSGDGVWGAADVRGEHIIIFATSGAVISTTSVTTGGVAFVVADGNGNSMPTGSQITVTAVDNTENDMGCAVAAGATAVIPNTLDSFPWAASLSKCATGDMVVIEVKTPKTNTVTGLNVPLR</sequence>
<name>A0ABV9Q9L1_9BURK</name>
<accession>A0ABV9Q9L1</accession>
<proteinExistence type="predicted"/>
<gene>
    <name evidence="2" type="ORF">ACFO6X_01935</name>
</gene>
<dbReference type="PROSITE" id="PS51257">
    <property type="entry name" value="PROKAR_LIPOPROTEIN"/>
    <property type="match status" value="1"/>
</dbReference>
<feature type="chain" id="PRO_5046989353" evidence="1">
    <location>
        <begin position="18"/>
        <end position="915"/>
    </location>
</feature>
<evidence type="ECO:0000256" key="1">
    <source>
        <dbReference type="SAM" id="SignalP"/>
    </source>
</evidence>
<dbReference type="Gene3D" id="2.60.40.10">
    <property type="entry name" value="Immunoglobulins"/>
    <property type="match status" value="3"/>
</dbReference>
<keyword evidence="3" id="KW-1185">Reference proteome</keyword>
<evidence type="ECO:0000313" key="2">
    <source>
        <dbReference type="EMBL" id="MFC4787755.1"/>
    </source>
</evidence>
<comment type="caution">
    <text evidence="2">The sequence shown here is derived from an EMBL/GenBank/DDBJ whole genome shotgun (WGS) entry which is preliminary data.</text>
</comment>
<feature type="signal peptide" evidence="1">
    <location>
        <begin position="1"/>
        <end position="17"/>
    </location>
</feature>
<evidence type="ECO:0000313" key="3">
    <source>
        <dbReference type="Proteomes" id="UP001596001"/>
    </source>
</evidence>
<dbReference type="RefSeq" id="WP_382429500.1">
    <property type="nucleotide sequence ID" value="NZ_JBHSHJ010000001.1"/>
</dbReference>
<organism evidence="2 3">
    <name type="scientific">Giesbergeria sinuosa</name>
    <dbReference type="NCBI Taxonomy" id="80883"/>
    <lineage>
        <taxon>Bacteria</taxon>
        <taxon>Pseudomonadati</taxon>
        <taxon>Pseudomonadota</taxon>
        <taxon>Betaproteobacteria</taxon>
        <taxon>Burkholderiales</taxon>
        <taxon>Comamonadaceae</taxon>
        <taxon>Giesbergeria</taxon>
    </lineage>
</organism>
<protein>
    <submittedName>
        <fullName evidence="2">Beta strand repeat-containing protein</fullName>
    </submittedName>
</protein>
<dbReference type="EMBL" id="JBHSHJ010000001">
    <property type="protein sequence ID" value="MFC4787755.1"/>
    <property type="molecule type" value="Genomic_DNA"/>
</dbReference>